<sequence length="123" mass="14042">MWLIVIQQAQGLIGCPQPNLQRRLAAYEALRLKFDSVRLAYIKRDYNQAAYYPTTKTDEQMHLKSVSRVPEKIMKIPESSERKDDTNQSPKSDHPNGLVSDPVPNASDIIAPVKMVTTQSRFR</sequence>
<organism evidence="2 3">
    <name type="scientific">Phytophthora megakarya</name>
    <dbReference type="NCBI Taxonomy" id="4795"/>
    <lineage>
        <taxon>Eukaryota</taxon>
        <taxon>Sar</taxon>
        <taxon>Stramenopiles</taxon>
        <taxon>Oomycota</taxon>
        <taxon>Peronosporomycetes</taxon>
        <taxon>Peronosporales</taxon>
        <taxon>Peronosporaceae</taxon>
        <taxon>Phytophthora</taxon>
    </lineage>
</organism>
<keyword evidence="3" id="KW-1185">Reference proteome</keyword>
<dbReference type="AlphaFoldDB" id="A0A225VQ13"/>
<evidence type="ECO:0000256" key="1">
    <source>
        <dbReference type="SAM" id="MobiDB-lite"/>
    </source>
</evidence>
<dbReference type="EMBL" id="NBNE01003728">
    <property type="protein sequence ID" value="OWZ06988.1"/>
    <property type="molecule type" value="Genomic_DNA"/>
</dbReference>
<accession>A0A225VQ13</accession>
<feature type="region of interest" description="Disordered" evidence="1">
    <location>
        <begin position="61"/>
        <end position="123"/>
    </location>
</feature>
<comment type="caution">
    <text evidence="2">The sequence shown here is derived from an EMBL/GenBank/DDBJ whole genome shotgun (WGS) entry which is preliminary data.</text>
</comment>
<feature type="compositionally biased region" description="Basic and acidic residues" evidence="1">
    <location>
        <begin position="69"/>
        <end position="94"/>
    </location>
</feature>
<proteinExistence type="predicted"/>
<dbReference type="OrthoDB" id="103789at2759"/>
<evidence type="ECO:0008006" key="4">
    <source>
        <dbReference type="Google" id="ProtNLM"/>
    </source>
</evidence>
<evidence type="ECO:0000313" key="2">
    <source>
        <dbReference type="EMBL" id="OWZ06988.1"/>
    </source>
</evidence>
<gene>
    <name evidence="2" type="ORF">PHMEG_00020680</name>
</gene>
<dbReference type="Proteomes" id="UP000198211">
    <property type="component" value="Unassembled WGS sequence"/>
</dbReference>
<name>A0A225VQ13_9STRA</name>
<protein>
    <recommendedName>
        <fullName evidence="4">RNase H type-1 domain-containing protein</fullName>
    </recommendedName>
</protein>
<evidence type="ECO:0000313" key="3">
    <source>
        <dbReference type="Proteomes" id="UP000198211"/>
    </source>
</evidence>
<reference evidence="3" key="1">
    <citation type="submission" date="2017-03" db="EMBL/GenBank/DDBJ databases">
        <title>Phytopthora megakarya and P. palmivora, two closely related causual agents of cacao black pod achieved similar genome size and gene model numbers by different mechanisms.</title>
        <authorList>
            <person name="Ali S."/>
            <person name="Shao J."/>
            <person name="Larry D.J."/>
            <person name="Kronmiller B."/>
            <person name="Shen D."/>
            <person name="Strem M.D."/>
            <person name="Melnick R.L."/>
            <person name="Guiltinan M.J."/>
            <person name="Tyler B.M."/>
            <person name="Meinhardt L.W."/>
            <person name="Bailey B.A."/>
        </authorList>
    </citation>
    <scope>NUCLEOTIDE SEQUENCE [LARGE SCALE GENOMIC DNA]</scope>
    <source>
        <strain evidence="3">zdho120</strain>
    </source>
</reference>